<proteinExistence type="predicted"/>
<accession>A0A084VEP9</accession>
<dbReference type="VEuPathDB" id="VectorBase:ASIS003525"/>
<evidence type="ECO:0000313" key="3">
    <source>
        <dbReference type="Proteomes" id="UP000030765"/>
    </source>
</evidence>
<reference evidence="2" key="2">
    <citation type="submission" date="2020-05" db="UniProtKB">
        <authorList>
            <consortium name="EnsemblMetazoa"/>
        </authorList>
    </citation>
    <scope>IDENTIFICATION</scope>
</reference>
<sequence length="149" mass="16278">MQVECIAHIFDLYSRSAVAFADENYPQVRVLSNSDNGVHFSFMSDKDDAPSSASGRLTPTARTDLLGKTSYFISLIGTWMSRLFHSWFTPNSLALIADTGQPGHKLPEPSHVSDRDPDTAFSCILLDTFLTGLGCFATQWIARTLAGGS</sequence>
<dbReference type="AlphaFoldDB" id="A0A084VEP9"/>
<dbReference type="Proteomes" id="UP000030765">
    <property type="component" value="Unassembled WGS sequence"/>
</dbReference>
<name>A0A084VEP9_ANOSI</name>
<dbReference type="EMBL" id="ATLV01012286">
    <property type="status" value="NOT_ANNOTATED_CDS"/>
    <property type="molecule type" value="Genomic_DNA"/>
</dbReference>
<dbReference type="EnsemblMetazoa" id="ASIC003480-RA">
    <property type="protein sequence ID" value="ASIC003480-PA"/>
    <property type="gene ID" value="ASIC003480"/>
</dbReference>
<dbReference type="EMBL" id="KE524778">
    <property type="protein sequence ID" value="KFB36443.1"/>
    <property type="molecule type" value="Genomic_DNA"/>
</dbReference>
<keyword evidence="3" id="KW-1185">Reference proteome</keyword>
<evidence type="ECO:0000313" key="1">
    <source>
        <dbReference type="EMBL" id="KFB36443.1"/>
    </source>
</evidence>
<organism evidence="1">
    <name type="scientific">Anopheles sinensis</name>
    <name type="common">Mosquito</name>
    <dbReference type="NCBI Taxonomy" id="74873"/>
    <lineage>
        <taxon>Eukaryota</taxon>
        <taxon>Metazoa</taxon>
        <taxon>Ecdysozoa</taxon>
        <taxon>Arthropoda</taxon>
        <taxon>Hexapoda</taxon>
        <taxon>Insecta</taxon>
        <taxon>Pterygota</taxon>
        <taxon>Neoptera</taxon>
        <taxon>Endopterygota</taxon>
        <taxon>Diptera</taxon>
        <taxon>Nematocera</taxon>
        <taxon>Culicoidea</taxon>
        <taxon>Culicidae</taxon>
        <taxon>Anophelinae</taxon>
        <taxon>Anopheles</taxon>
    </lineage>
</organism>
<gene>
    <name evidence="1" type="ORF">ZHAS_00003480</name>
</gene>
<dbReference type="STRING" id="74873.A0A084VEP9"/>
<dbReference type="VEuPathDB" id="VectorBase:ASIC003480"/>
<evidence type="ECO:0000313" key="2">
    <source>
        <dbReference type="EnsemblMetazoa" id="ASIC003480-PA"/>
    </source>
</evidence>
<protein>
    <submittedName>
        <fullName evidence="1 2">Uncharacterized protein</fullName>
    </submittedName>
</protein>
<reference evidence="1 3" key="1">
    <citation type="journal article" date="2014" name="BMC Genomics">
        <title>Genome sequence of Anopheles sinensis provides insight into genetics basis of mosquito competence for malaria parasites.</title>
        <authorList>
            <person name="Zhou D."/>
            <person name="Zhang D."/>
            <person name="Ding G."/>
            <person name="Shi L."/>
            <person name="Hou Q."/>
            <person name="Ye Y."/>
            <person name="Xu Y."/>
            <person name="Zhou H."/>
            <person name="Xiong C."/>
            <person name="Li S."/>
            <person name="Yu J."/>
            <person name="Hong S."/>
            <person name="Yu X."/>
            <person name="Zou P."/>
            <person name="Chen C."/>
            <person name="Chang X."/>
            <person name="Wang W."/>
            <person name="Lv Y."/>
            <person name="Sun Y."/>
            <person name="Ma L."/>
            <person name="Shen B."/>
            <person name="Zhu C."/>
        </authorList>
    </citation>
    <scope>NUCLEOTIDE SEQUENCE [LARGE SCALE GENOMIC DNA]</scope>
</reference>